<keyword evidence="15" id="KW-0732">Signal</keyword>
<evidence type="ECO:0000256" key="12">
    <source>
        <dbReference type="ARBA" id="ARBA00023004"/>
    </source>
</evidence>
<comment type="similarity">
    <text evidence="3">Belongs to the P4HA family.</text>
</comment>
<evidence type="ECO:0000256" key="13">
    <source>
        <dbReference type="ARBA" id="ARBA00023136"/>
    </source>
</evidence>
<feature type="domain" description="ShKT" evidence="16">
    <location>
        <begin position="265"/>
        <end position="305"/>
    </location>
</feature>
<evidence type="ECO:0000313" key="18">
    <source>
        <dbReference type="Proteomes" id="UP000596660"/>
    </source>
</evidence>
<evidence type="ECO:0000256" key="5">
    <source>
        <dbReference type="ARBA" id="ARBA00022692"/>
    </source>
</evidence>
<organism evidence="17 18">
    <name type="scientific">Chenopodium quinoa</name>
    <name type="common">Quinoa</name>
    <dbReference type="NCBI Taxonomy" id="63459"/>
    <lineage>
        <taxon>Eukaryota</taxon>
        <taxon>Viridiplantae</taxon>
        <taxon>Streptophyta</taxon>
        <taxon>Embryophyta</taxon>
        <taxon>Tracheophyta</taxon>
        <taxon>Spermatophyta</taxon>
        <taxon>Magnoliopsida</taxon>
        <taxon>eudicotyledons</taxon>
        <taxon>Gunneridae</taxon>
        <taxon>Pentapetalae</taxon>
        <taxon>Caryophyllales</taxon>
        <taxon>Chenopodiaceae</taxon>
        <taxon>Chenopodioideae</taxon>
        <taxon>Atripliceae</taxon>
        <taxon>Chenopodium</taxon>
    </lineage>
</organism>
<dbReference type="GO" id="GO:0005789">
    <property type="term" value="C:endoplasmic reticulum membrane"/>
    <property type="evidence" value="ECO:0007669"/>
    <property type="project" value="UniProtKB-SubCell"/>
</dbReference>
<dbReference type="EnsemblPlants" id="AUR62021163-RA">
    <property type="protein sequence ID" value="AUR62021163-RA:cds"/>
    <property type="gene ID" value="AUR62021163"/>
</dbReference>
<dbReference type="OrthoDB" id="420380at2759"/>
<dbReference type="Pfam" id="PF01549">
    <property type="entry name" value="ShK"/>
    <property type="match status" value="1"/>
</dbReference>
<keyword evidence="6" id="KW-0479">Metal-binding</keyword>
<comment type="catalytic activity">
    <reaction evidence="14">
        <text>L-prolyl-[collagen] + 2-oxoglutarate + O2 = trans-4-hydroxy-L-prolyl-[collagen] + succinate + CO2</text>
        <dbReference type="Rhea" id="RHEA:18945"/>
        <dbReference type="Rhea" id="RHEA-COMP:11676"/>
        <dbReference type="Rhea" id="RHEA-COMP:11680"/>
        <dbReference type="ChEBI" id="CHEBI:15379"/>
        <dbReference type="ChEBI" id="CHEBI:16526"/>
        <dbReference type="ChEBI" id="CHEBI:16810"/>
        <dbReference type="ChEBI" id="CHEBI:30031"/>
        <dbReference type="ChEBI" id="CHEBI:50342"/>
        <dbReference type="ChEBI" id="CHEBI:61965"/>
        <dbReference type="EC" id="1.14.11.2"/>
    </reaction>
</comment>
<dbReference type="GO" id="GO:0004656">
    <property type="term" value="F:procollagen-proline 4-dioxygenase activity"/>
    <property type="evidence" value="ECO:0007669"/>
    <property type="project" value="UniProtKB-EC"/>
</dbReference>
<evidence type="ECO:0000256" key="3">
    <source>
        <dbReference type="ARBA" id="ARBA00006511"/>
    </source>
</evidence>
<reference evidence="17" key="2">
    <citation type="submission" date="2021-03" db="UniProtKB">
        <authorList>
            <consortium name="EnsemblPlants"/>
        </authorList>
    </citation>
    <scope>IDENTIFICATION</scope>
</reference>
<dbReference type="InterPro" id="IPR003582">
    <property type="entry name" value="ShKT_dom"/>
</dbReference>
<comment type="cofactor">
    <cofactor evidence="1">
        <name>L-ascorbate</name>
        <dbReference type="ChEBI" id="CHEBI:38290"/>
    </cofactor>
</comment>
<dbReference type="InterPro" id="IPR006620">
    <property type="entry name" value="Pro_4_hyd_alph"/>
</dbReference>
<dbReference type="SMART" id="SM00254">
    <property type="entry name" value="ShKT"/>
    <property type="match status" value="1"/>
</dbReference>
<dbReference type="PANTHER" id="PTHR10869">
    <property type="entry name" value="PROLYL 4-HYDROXYLASE ALPHA SUBUNIT"/>
    <property type="match status" value="1"/>
</dbReference>
<feature type="signal peptide" evidence="15">
    <location>
        <begin position="1"/>
        <end position="22"/>
    </location>
</feature>
<reference evidence="17" key="1">
    <citation type="journal article" date="2017" name="Nature">
        <title>The genome of Chenopodium quinoa.</title>
        <authorList>
            <person name="Jarvis D.E."/>
            <person name="Ho Y.S."/>
            <person name="Lightfoot D.J."/>
            <person name="Schmoeckel S.M."/>
            <person name="Li B."/>
            <person name="Borm T.J.A."/>
            <person name="Ohyanagi H."/>
            <person name="Mineta K."/>
            <person name="Michell C.T."/>
            <person name="Saber N."/>
            <person name="Kharbatia N.M."/>
            <person name="Rupper R.R."/>
            <person name="Sharp A.R."/>
            <person name="Dally N."/>
            <person name="Boughton B.A."/>
            <person name="Woo Y.H."/>
            <person name="Gao G."/>
            <person name="Schijlen E.G.W.M."/>
            <person name="Guo X."/>
            <person name="Momin A.A."/>
            <person name="Negrao S."/>
            <person name="Al-Babili S."/>
            <person name="Gehring C."/>
            <person name="Roessner U."/>
            <person name="Jung C."/>
            <person name="Murphy K."/>
            <person name="Arold S.T."/>
            <person name="Gojobori T."/>
            <person name="van der Linden C.G."/>
            <person name="van Loo E.N."/>
            <person name="Jellen E.N."/>
            <person name="Maughan P.J."/>
            <person name="Tester M."/>
        </authorList>
    </citation>
    <scope>NUCLEOTIDE SEQUENCE [LARGE SCALE GENOMIC DNA]</scope>
    <source>
        <strain evidence="17">cv. PI 614886</strain>
    </source>
</reference>
<feature type="chain" id="PRO_5031258552" description="procollagen-proline 4-dioxygenase" evidence="15">
    <location>
        <begin position="23"/>
        <end position="305"/>
    </location>
</feature>
<keyword evidence="10" id="KW-1133">Transmembrane helix</keyword>
<evidence type="ECO:0000256" key="8">
    <source>
        <dbReference type="ARBA" id="ARBA00022964"/>
    </source>
</evidence>
<accession>A0A803M0B2</accession>
<dbReference type="SMART" id="SM00702">
    <property type="entry name" value="P4Hc"/>
    <property type="match status" value="1"/>
</dbReference>
<keyword evidence="13" id="KW-0472">Membrane</keyword>
<evidence type="ECO:0000256" key="7">
    <source>
        <dbReference type="ARBA" id="ARBA00022824"/>
    </source>
</evidence>
<dbReference type="PANTHER" id="PTHR10869:SF102">
    <property type="entry name" value="PROLYL 4-HYDROXYLASE 12-RELATED"/>
    <property type="match status" value="1"/>
</dbReference>
<evidence type="ECO:0000256" key="15">
    <source>
        <dbReference type="SAM" id="SignalP"/>
    </source>
</evidence>
<gene>
    <name evidence="17" type="primary">LOC110729639</name>
</gene>
<evidence type="ECO:0000256" key="14">
    <source>
        <dbReference type="ARBA" id="ARBA00049169"/>
    </source>
</evidence>
<evidence type="ECO:0000256" key="6">
    <source>
        <dbReference type="ARBA" id="ARBA00022723"/>
    </source>
</evidence>
<dbReference type="Gene3D" id="2.60.120.620">
    <property type="entry name" value="q2cbj1_9rhob like domain"/>
    <property type="match status" value="1"/>
</dbReference>
<keyword evidence="5" id="KW-0812">Transmembrane</keyword>
<keyword evidence="8" id="KW-0223">Dioxygenase</keyword>
<keyword evidence="12" id="KW-0408">Iron</keyword>
<dbReference type="OMA" id="RSTHFRC"/>
<evidence type="ECO:0000256" key="10">
    <source>
        <dbReference type="ARBA" id="ARBA00022989"/>
    </source>
</evidence>
<evidence type="ECO:0000256" key="4">
    <source>
        <dbReference type="ARBA" id="ARBA00012269"/>
    </source>
</evidence>
<sequence>MASLLQILLFFAFMNFFSSSSAEISSRKEVRSKETIQENLVKSSRIDPSRVVQLSWQPRVFVYRDFISEEDCDHLISLAHGQSEGANSVVSDTQGLSTRSLVTLDVKDEVVARIEEKISAWTLLPLENSRALEVQHYGNEEAKQKNDYFGNQSAWQVSEPLMATVILFLSDVSRGGEISFPESQLKASRLRTRVWSTNHDKLLRPIKGNAILFFSVRPNASPDKSSRHERNPVLEGELWCATKFFHIRSIVSKRNILSESDNSDCSDEDENCPQWAALGECQKNPTFMVGSPDYYGTCRRSCHVC</sequence>
<evidence type="ECO:0000256" key="9">
    <source>
        <dbReference type="ARBA" id="ARBA00022968"/>
    </source>
</evidence>
<dbReference type="GO" id="GO:0031418">
    <property type="term" value="F:L-ascorbic acid binding"/>
    <property type="evidence" value="ECO:0007669"/>
    <property type="project" value="InterPro"/>
</dbReference>
<evidence type="ECO:0000259" key="16">
    <source>
        <dbReference type="PROSITE" id="PS51670"/>
    </source>
</evidence>
<dbReference type="GeneID" id="110729639"/>
<evidence type="ECO:0000256" key="1">
    <source>
        <dbReference type="ARBA" id="ARBA00001961"/>
    </source>
</evidence>
<dbReference type="RefSeq" id="XP_021765100.1">
    <property type="nucleotide sequence ID" value="XM_021909408.1"/>
</dbReference>
<dbReference type="Proteomes" id="UP000596660">
    <property type="component" value="Unplaced"/>
</dbReference>
<evidence type="ECO:0000256" key="2">
    <source>
        <dbReference type="ARBA" id="ARBA00004648"/>
    </source>
</evidence>
<evidence type="ECO:0000313" key="17">
    <source>
        <dbReference type="EnsemblPlants" id="AUR62021163-RA:cds"/>
    </source>
</evidence>
<dbReference type="InterPro" id="IPR045054">
    <property type="entry name" value="P4HA-like"/>
</dbReference>
<keyword evidence="11" id="KW-0560">Oxidoreductase</keyword>
<keyword evidence="9" id="KW-0735">Signal-anchor</keyword>
<dbReference type="GO" id="GO:0005506">
    <property type="term" value="F:iron ion binding"/>
    <property type="evidence" value="ECO:0007669"/>
    <property type="project" value="InterPro"/>
</dbReference>
<dbReference type="Gramene" id="AUR62021163-RA">
    <property type="protein sequence ID" value="AUR62021163-RA:cds"/>
    <property type="gene ID" value="AUR62021163"/>
</dbReference>
<dbReference type="KEGG" id="cqi:110729639"/>
<comment type="subcellular location">
    <subcellularLocation>
        <location evidence="2">Endoplasmic reticulum membrane</location>
        <topology evidence="2">Single-pass type II membrane protein</topology>
    </subcellularLocation>
</comment>
<dbReference type="AlphaFoldDB" id="A0A803M0B2"/>
<evidence type="ECO:0000256" key="11">
    <source>
        <dbReference type="ARBA" id="ARBA00023002"/>
    </source>
</evidence>
<dbReference type="EC" id="1.14.11.2" evidence="4"/>
<protein>
    <recommendedName>
        <fullName evidence="4">procollagen-proline 4-dioxygenase</fullName>
        <ecNumber evidence="4">1.14.11.2</ecNumber>
    </recommendedName>
</protein>
<keyword evidence="7" id="KW-0256">Endoplasmic reticulum</keyword>
<dbReference type="PROSITE" id="PS51670">
    <property type="entry name" value="SHKT"/>
    <property type="match status" value="1"/>
</dbReference>
<keyword evidence="18" id="KW-1185">Reference proteome</keyword>
<name>A0A803M0B2_CHEQI</name>
<proteinExistence type="inferred from homology"/>